<reference evidence="11 12" key="1">
    <citation type="submission" date="2018-05" db="EMBL/GenBank/DDBJ databases">
        <title>The Hungate 1000. A catalogue of reference genomes from the rumen microbiome.</title>
        <authorList>
            <person name="Kelly W."/>
        </authorList>
    </citation>
    <scope>NUCLEOTIDE SEQUENCE [LARGE SCALE GENOMIC DNA]</scope>
    <source>
        <strain evidence="11 12">NLAE-zl-C242</strain>
    </source>
</reference>
<dbReference type="InterPro" id="IPR051327">
    <property type="entry name" value="MATE_MepA_subfamily"/>
</dbReference>
<keyword evidence="9" id="KW-0046">Antibiotic resistance</keyword>
<dbReference type="CDD" id="cd13143">
    <property type="entry name" value="MATE_MepA_like"/>
    <property type="match status" value="1"/>
</dbReference>
<feature type="transmembrane region" description="Helical" evidence="10">
    <location>
        <begin position="21"/>
        <end position="40"/>
    </location>
</feature>
<gene>
    <name evidence="11" type="ORF">A8806_10811</name>
</gene>
<evidence type="ECO:0000313" key="11">
    <source>
        <dbReference type="EMBL" id="PWJ28496.1"/>
    </source>
</evidence>
<feature type="transmembrane region" description="Helical" evidence="10">
    <location>
        <begin position="417"/>
        <end position="443"/>
    </location>
</feature>
<keyword evidence="8 10" id="KW-0472">Membrane</keyword>
<dbReference type="GO" id="GO:0046677">
    <property type="term" value="P:response to antibiotic"/>
    <property type="evidence" value="ECO:0007669"/>
    <property type="project" value="UniProtKB-KW"/>
</dbReference>
<dbReference type="Proteomes" id="UP000245845">
    <property type="component" value="Unassembled WGS sequence"/>
</dbReference>
<dbReference type="NCBIfam" id="TIGR00797">
    <property type="entry name" value="matE"/>
    <property type="match status" value="1"/>
</dbReference>
<feature type="transmembrane region" description="Helical" evidence="10">
    <location>
        <begin position="275"/>
        <end position="298"/>
    </location>
</feature>
<evidence type="ECO:0000256" key="9">
    <source>
        <dbReference type="ARBA" id="ARBA00023251"/>
    </source>
</evidence>
<evidence type="ECO:0000256" key="6">
    <source>
        <dbReference type="ARBA" id="ARBA00022692"/>
    </source>
</evidence>
<comment type="subcellular location">
    <subcellularLocation>
        <location evidence="1">Cell membrane</location>
        <topology evidence="1">Multi-pass membrane protein</topology>
    </subcellularLocation>
</comment>
<evidence type="ECO:0000256" key="8">
    <source>
        <dbReference type="ARBA" id="ARBA00023136"/>
    </source>
</evidence>
<evidence type="ECO:0000313" key="12">
    <source>
        <dbReference type="Proteomes" id="UP000245845"/>
    </source>
</evidence>
<evidence type="ECO:0000256" key="2">
    <source>
        <dbReference type="ARBA" id="ARBA00008417"/>
    </source>
</evidence>
<dbReference type="InterPro" id="IPR045070">
    <property type="entry name" value="MATE_MepA-like"/>
</dbReference>
<feature type="transmembrane region" description="Helical" evidence="10">
    <location>
        <begin position="199"/>
        <end position="218"/>
    </location>
</feature>
<keyword evidence="7 10" id="KW-1133">Transmembrane helix</keyword>
<feature type="transmembrane region" description="Helical" evidence="10">
    <location>
        <begin position="97"/>
        <end position="121"/>
    </location>
</feature>
<protein>
    <recommendedName>
        <fullName evidence="3">Multidrug export protein MepA</fullName>
    </recommendedName>
</protein>
<dbReference type="OrthoDB" id="9811110at2"/>
<sequence>MNEQVLKSQELFHNKPVWKAVFSLAVPSCITILIMVFYNMADMFFIGQLGDAAQVAAVSVVGPVFSLVMAVATMIGVGGCSVIAGASGEGDIEKAKICSSVCCLATLIFGIICLAGIAAGAKPLLHFLGAGEEIIPYAETYMKTLTFGVPFMLFSTAMACILRADGAIKEGLLGNMAGTVLNIILDPILILGFHMGVSGAAVATVTGNLVSSIFYIYYIIKKADVLTISPIYARKNPKVIFHIMAVGLPNGISGLLSGFASTFANQLLAGYGTNAIAAMAAAGKATMIIGMIQMGICMGVQPLMAYNYGSNNLARLKEILQKVGLLTFLLGLFAAAASFLARHELIGLFLKNTDAIAMGESMLLFLVIASPVVGFYYLSTSFLQAAGNAMAATGVSLLRQGVLLIPSLYFMNRILGFTGIAAAHTVADGVSAGIAFGICLWRYHMLMKKQVKKDDIPVTPLIIEHNPEKNNTEKHALL</sequence>
<keyword evidence="6 10" id="KW-0812">Transmembrane</keyword>
<dbReference type="Pfam" id="PF01554">
    <property type="entry name" value="MatE"/>
    <property type="match status" value="2"/>
</dbReference>
<feature type="transmembrane region" description="Helical" evidence="10">
    <location>
        <begin position="361"/>
        <end position="378"/>
    </location>
</feature>
<dbReference type="AlphaFoldDB" id="A0A2Y9BFP2"/>
<feature type="transmembrane region" description="Helical" evidence="10">
    <location>
        <begin position="319"/>
        <end position="341"/>
    </location>
</feature>
<dbReference type="GO" id="GO:0042910">
    <property type="term" value="F:xenobiotic transmembrane transporter activity"/>
    <property type="evidence" value="ECO:0007669"/>
    <property type="project" value="InterPro"/>
</dbReference>
<keyword evidence="5" id="KW-1003">Cell membrane</keyword>
<dbReference type="InterPro" id="IPR002528">
    <property type="entry name" value="MATE_fam"/>
</dbReference>
<feature type="transmembrane region" description="Helical" evidence="10">
    <location>
        <begin position="141"/>
        <end position="161"/>
    </location>
</feature>
<dbReference type="EMBL" id="QGDL01000008">
    <property type="protein sequence ID" value="PWJ28496.1"/>
    <property type="molecule type" value="Genomic_DNA"/>
</dbReference>
<keyword evidence="12" id="KW-1185">Reference proteome</keyword>
<comment type="caution">
    <text evidence="11">The sequence shown here is derived from an EMBL/GenBank/DDBJ whole genome shotgun (WGS) entry which is preliminary data.</text>
</comment>
<dbReference type="GO" id="GO:0015297">
    <property type="term" value="F:antiporter activity"/>
    <property type="evidence" value="ECO:0007669"/>
    <property type="project" value="InterPro"/>
</dbReference>
<dbReference type="InterPro" id="IPR048279">
    <property type="entry name" value="MdtK-like"/>
</dbReference>
<keyword evidence="4" id="KW-0813">Transport</keyword>
<evidence type="ECO:0000256" key="3">
    <source>
        <dbReference type="ARBA" id="ARBA00022106"/>
    </source>
</evidence>
<feature type="transmembrane region" description="Helical" evidence="10">
    <location>
        <begin position="390"/>
        <end position="411"/>
    </location>
</feature>
<proteinExistence type="inferred from homology"/>
<accession>A0A2Y9BFP2</accession>
<evidence type="ECO:0000256" key="1">
    <source>
        <dbReference type="ARBA" id="ARBA00004651"/>
    </source>
</evidence>
<dbReference type="GO" id="GO:0005886">
    <property type="term" value="C:plasma membrane"/>
    <property type="evidence" value="ECO:0007669"/>
    <property type="project" value="UniProtKB-SubCell"/>
</dbReference>
<feature type="transmembrane region" description="Helical" evidence="10">
    <location>
        <begin position="239"/>
        <end position="263"/>
    </location>
</feature>
<organism evidence="11 12">
    <name type="scientific">Faecalicatena orotica</name>
    <dbReference type="NCBI Taxonomy" id="1544"/>
    <lineage>
        <taxon>Bacteria</taxon>
        <taxon>Bacillati</taxon>
        <taxon>Bacillota</taxon>
        <taxon>Clostridia</taxon>
        <taxon>Lachnospirales</taxon>
        <taxon>Lachnospiraceae</taxon>
        <taxon>Faecalicatena</taxon>
    </lineage>
</organism>
<evidence type="ECO:0000256" key="10">
    <source>
        <dbReference type="SAM" id="Phobius"/>
    </source>
</evidence>
<name>A0A2Y9BFP2_9FIRM</name>
<feature type="transmembrane region" description="Helical" evidence="10">
    <location>
        <begin position="173"/>
        <end position="193"/>
    </location>
</feature>
<dbReference type="RefSeq" id="WP_109731686.1">
    <property type="nucleotide sequence ID" value="NZ_BAAACK010000003.1"/>
</dbReference>
<evidence type="ECO:0000256" key="7">
    <source>
        <dbReference type="ARBA" id="ARBA00022989"/>
    </source>
</evidence>
<dbReference type="PANTHER" id="PTHR43823:SF3">
    <property type="entry name" value="MULTIDRUG EXPORT PROTEIN MEPA"/>
    <property type="match status" value="1"/>
</dbReference>
<evidence type="ECO:0000256" key="5">
    <source>
        <dbReference type="ARBA" id="ARBA00022475"/>
    </source>
</evidence>
<feature type="transmembrane region" description="Helical" evidence="10">
    <location>
        <begin position="60"/>
        <end position="85"/>
    </location>
</feature>
<dbReference type="PANTHER" id="PTHR43823">
    <property type="entry name" value="SPORULATION PROTEIN YKVU"/>
    <property type="match status" value="1"/>
</dbReference>
<dbReference type="PIRSF" id="PIRSF006603">
    <property type="entry name" value="DinF"/>
    <property type="match status" value="1"/>
</dbReference>
<comment type="similarity">
    <text evidence="2">Belongs to the multi antimicrobial extrusion (MATE) (TC 2.A.66.1) family. MepA subfamily.</text>
</comment>
<evidence type="ECO:0000256" key="4">
    <source>
        <dbReference type="ARBA" id="ARBA00022448"/>
    </source>
</evidence>